<dbReference type="InParanoid" id="E2BHN4"/>
<gene>
    <name evidence="7" type="ORF">EAI_00936</name>
</gene>
<evidence type="ECO:0000256" key="3">
    <source>
        <dbReference type="ARBA" id="ARBA00022801"/>
    </source>
</evidence>
<dbReference type="InterPro" id="IPR036397">
    <property type="entry name" value="RNaseH_sf"/>
</dbReference>
<organism evidence="8">
    <name type="scientific">Harpegnathos saltator</name>
    <name type="common">Jerdon's jumping ant</name>
    <dbReference type="NCBI Taxonomy" id="610380"/>
    <lineage>
        <taxon>Eukaryota</taxon>
        <taxon>Metazoa</taxon>
        <taxon>Ecdysozoa</taxon>
        <taxon>Arthropoda</taxon>
        <taxon>Hexapoda</taxon>
        <taxon>Insecta</taxon>
        <taxon>Pterygota</taxon>
        <taxon>Neoptera</taxon>
        <taxon>Endopterygota</taxon>
        <taxon>Hymenoptera</taxon>
        <taxon>Apocrita</taxon>
        <taxon>Aculeata</taxon>
        <taxon>Formicoidea</taxon>
        <taxon>Formicidae</taxon>
        <taxon>Ponerinae</taxon>
        <taxon>Ponerini</taxon>
        <taxon>Harpegnathos</taxon>
    </lineage>
</organism>
<evidence type="ECO:0000259" key="6">
    <source>
        <dbReference type="SMART" id="SM00479"/>
    </source>
</evidence>
<dbReference type="FunFam" id="3.30.420.10:FF:000003">
    <property type="entry name" value="Oligoribonuclease"/>
    <property type="match status" value="1"/>
</dbReference>
<keyword evidence="2" id="KW-0540">Nuclease</keyword>
<dbReference type="CDD" id="cd06135">
    <property type="entry name" value="Orn"/>
    <property type="match status" value="1"/>
</dbReference>
<dbReference type="GO" id="GO:0005739">
    <property type="term" value="C:mitochondrion"/>
    <property type="evidence" value="ECO:0007669"/>
    <property type="project" value="TreeGrafter"/>
</dbReference>
<dbReference type="STRING" id="610380.E2BHN4"/>
<evidence type="ECO:0000256" key="4">
    <source>
        <dbReference type="ARBA" id="ARBA00022839"/>
    </source>
</evidence>
<evidence type="ECO:0000256" key="1">
    <source>
        <dbReference type="ARBA" id="ARBA00009921"/>
    </source>
</evidence>
<dbReference type="InterPro" id="IPR022894">
    <property type="entry name" value="Oligoribonuclease"/>
</dbReference>
<dbReference type="FunCoup" id="E2BHN4">
    <property type="interactions" value="2112"/>
</dbReference>
<dbReference type="Proteomes" id="UP000008237">
    <property type="component" value="Unassembled WGS sequence"/>
</dbReference>
<keyword evidence="8" id="KW-1185">Reference proteome</keyword>
<evidence type="ECO:0000256" key="2">
    <source>
        <dbReference type="ARBA" id="ARBA00022722"/>
    </source>
</evidence>
<keyword evidence="3" id="KW-0378">Hydrolase</keyword>
<dbReference type="GO" id="GO:0000175">
    <property type="term" value="F:3'-5'-RNA exonuclease activity"/>
    <property type="evidence" value="ECO:0007669"/>
    <property type="project" value="InterPro"/>
</dbReference>
<evidence type="ECO:0000313" key="8">
    <source>
        <dbReference type="Proteomes" id="UP000008237"/>
    </source>
</evidence>
<dbReference type="OMA" id="YMPLVNN"/>
<dbReference type="Gene3D" id="3.30.420.10">
    <property type="entry name" value="Ribonuclease H-like superfamily/Ribonuclease H"/>
    <property type="match status" value="1"/>
</dbReference>
<dbReference type="InterPro" id="IPR013520">
    <property type="entry name" value="Ribonucl_H"/>
</dbReference>
<comment type="similarity">
    <text evidence="1">Belongs to the oligoribonuclease family.</text>
</comment>
<dbReference type="EMBL" id="GL448322">
    <property type="protein sequence ID" value="EFN84782.1"/>
    <property type="molecule type" value="Genomic_DNA"/>
</dbReference>
<dbReference type="SUPFAM" id="SSF53098">
    <property type="entry name" value="Ribonuclease H-like"/>
    <property type="match status" value="1"/>
</dbReference>
<keyword evidence="4" id="KW-0269">Exonuclease</keyword>
<evidence type="ECO:0000313" key="7">
    <source>
        <dbReference type="EMBL" id="EFN84782.1"/>
    </source>
</evidence>
<dbReference type="AlphaFoldDB" id="E2BHN4"/>
<name>E2BHN4_HARSA</name>
<sequence>NYKLIILFLQMTGLNIEKDHILEIACVVTDEALKIISEELNIVIHQPDTILNNMHQWCMKNHKINGLINESRSSKISLKEAETTVLNFLKKYVPKRKCPLAGNTVYMDRLFLYKYMPSVNEYLHYRIIDVSSLKELHRRWSSNVYITAPTKKLKHRALDDIKESISELAHYKKYTFEAEL</sequence>
<dbReference type="PANTHER" id="PTHR11046">
    <property type="entry name" value="OLIGORIBONUCLEASE, MITOCHONDRIAL"/>
    <property type="match status" value="1"/>
</dbReference>
<reference evidence="7 8" key="1">
    <citation type="journal article" date="2010" name="Science">
        <title>Genomic comparison of the ants Camponotus floridanus and Harpegnathos saltator.</title>
        <authorList>
            <person name="Bonasio R."/>
            <person name="Zhang G."/>
            <person name="Ye C."/>
            <person name="Mutti N.S."/>
            <person name="Fang X."/>
            <person name="Qin N."/>
            <person name="Donahue G."/>
            <person name="Yang P."/>
            <person name="Li Q."/>
            <person name="Li C."/>
            <person name="Zhang P."/>
            <person name="Huang Z."/>
            <person name="Berger S.L."/>
            <person name="Reinberg D."/>
            <person name="Wang J."/>
            <person name="Liebig J."/>
        </authorList>
    </citation>
    <scope>NUCLEOTIDE SEQUENCE [LARGE SCALE GENOMIC DNA]</scope>
    <source>
        <strain evidence="7 8">R22 G/1</strain>
    </source>
</reference>
<dbReference type="PANTHER" id="PTHR11046:SF0">
    <property type="entry name" value="OLIGORIBONUCLEASE, MITOCHONDRIAL"/>
    <property type="match status" value="1"/>
</dbReference>
<proteinExistence type="inferred from homology"/>
<dbReference type="OrthoDB" id="270189at2759"/>
<dbReference type="Pfam" id="PF00929">
    <property type="entry name" value="RNase_T"/>
    <property type="match status" value="1"/>
</dbReference>
<dbReference type="NCBIfam" id="NF003765">
    <property type="entry name" value="PRK05359.1"/>
    <property type="match status" value="1"/>
</dbReference>
<feature type="domain" description="Exonuclease" evidence="6">
    <location>
        <begin position="3"/>
        <end position="177"/>
    </location>
</feature>
<evidence type="ECO:0000256" key="5">
    <source>
        <dbReference type="ARBA" id="ARBA00072681"/>
    </source>
</evidence>
<accession>E2BHN4</accession>
<dbReference type="GO" id="GO:0003676">
    <property type="term" value="F:nucleic acid binding"/>
    <property type="evidence" value="ECO:0007669"/>
    <property type="project" value="InterPro"/>
</dbReference>
<protein>
    <recommendedName>
        <fullName evidence="5">Probable oligoribonuclease</fullName>
    </recommendedName>
</protein>
<feature type="non-terminal residue" evidence="7">
    <location>
        <position position="1"/>
    </location>
</feature>
<dbReference type="SMART" id="SM00479">
    <property type="entry name" value="EXOIII"/>
    <property type="match status" value="1"/>
</dbReference>
<dbReference type="InterPro" id="IPR012337">
    <property type="entry name" value="RNaseH-like_sf"/>
</dbReference>